<gene>
    <name evidence="1" type="ORF">GPU96_02g03050</name>
    <name evidence="2" type="ORF">PFJ87_02g00870</name>
</gene>
<dbReference type="EMBL" id="CP075148">
    <property type="protein sequence ID" value="UTX42593.1"/>
    <property type="molecule type" value="Genomic_DNA"/>
</dbReference>
<keyword evidence="4" id="KW-1185">Reference proteome</keyword>
<reference evidence="1" key="1">
    <citation type="submission" date="2021-05" db="EMBL/GenBank/DDBJ databases">
        <title>Encephalitozoon hellem ATCC 50604 Complete Genome.</title>
        <authorList>
            <person name="Mascarenhas dos Santos A.C."/>
            <person name="Julian A.T."/>
            <person name="Pombert J.-F."/>
        </authorList>
    </citation>
    <scope>NUCLEOTIDE SEQUENCE</scope>
    <source>
        <strain evidence="1">ATCC 50604</strain>
    </source>
</reference>
<sequence length="58" mass="6248">MWDVLQIFCGDGNLCPGVVGSCSCEHLLPAIAVLVNQADNKDGNLFNTNITEILAPFR</sequence>
<evidence type="ECO:0000313" key="4">
    <source>
        <dbReference type="Proteomes" id="UP001217963"/>
    </source>
</evidence>
<organism evidence="1 3">
    <name type="scientific">Encephalitozoon hellem</name>
    <name type="common">Microsporidian parasite</name>
    <dbReference type="NCBI Taxonomy" id="27973"/>
    <lineage>
        <taxon>Eukaryota</taxon>
        <taxon>Fungi</taxon>
        <taxon>Fungi incertae sedis</taxon>
        <taxon>Microsporidia</taxon>
        <taxon>Unikaryonidae</taxon>
        <taxon>Encephalitozoon</taxon>
    </lineage>
</organism>
<protein>
    <submittedName>
        <fullName evidence="1">Uncharacterized protein</fullName>
    </submittedName>
</protein>
<proteinExistence type="predicted"/>
<evidence type="ECO:0000313" key="3">
    <source>
        <dbReference type="Proteomes" id="UP001059546"/>
    </source>
</evidence>
<evidence type="ECO:0000313" key="1">
    <source>
        <dbReference type="EMBL" id="UTX42593.1"/>
    </source>
</evidence>
<dbReference type="AlphaFoldDB" id="A0A9Q9F7R4"/>
<name>A0A9Q9F7R4_ENCHE</name>
<reference evidence="2 4" key="2">
    <citation type="submission" date="2023-02" db="EMBL/GenBank/DDBJ databases">
        <title>Encephalitozoon hellem ATCC 50451 complete genome.</title>
        <authorList>
            <person name="Mascarenhas dos Santos A.C."/>
            <person name="Julian A.T."/>
            <person name="Pombert J.-F."/>
        </authorList>
    </citation>
    <scope>NUCLEOTIDE SEQUENCE [LARGE SCALE GENOMIC DNA]</scope>
    <source>
        <strain evidence="2 4">ATCC 50451</strain>
    </source>
</reference>
<evidence type="ECO:0000313" key="2">
    <source>
        <dbReference type="EMBL" id="WEL38049.1"/>
    </source>
</evidence>
<dbReference type="Proteomes" id="UP001217963">
    <property type="component" value="Chromosome II"/>
</dbReference>
<accession>A0A9Q9F7R4</accession>
<dbReference type="EMBL" id="CP119063">
    <property type="protein sequence ID" value="WEL38049.1"/>
    <property type="molecule type" value="Genomic_DNA"/>
</dbReference>
<dbReference type="Proteomes" id="UP001059546">
    <property type="component" value="Chromosome II"/>
</dbReference>